<evidence type="ECO:0000313" key="3">
    <source>
        <dbReference type="EMBL" id="KAG5302471.1"/>
    </source>
</evidence>
<evidence type="ECO:0000313" key="4">
    <source>
        <dbReference type="Proteomes" id="UP000670092"/>
    </source>
</evidence>
<evidence type="ECO:0000256" key="1">
    <source>
        <dbReference type="SAM" id="MobiDB-lite"/>
    </source>
</evidence>
<sequence length="507" mass="56166">MLPSSSPPLNLSSSHPSPSSSSSSSSSSSYRHHDDHDDHDDRLYSPQQPLSSNSPSPPHSYSRNDAPCNPRSIGDSDPHHIVHLPQIPPQSAEHPSAGRIPPCLSPQSITDQTYYNHPLQLHGLEQVVLPRPSSMPDRTHAPAPQIPTRSEACRIHHHSNHDVLVSGHSSPRSQRMKVNDDEEAAVTTAAAAAEEEEDGDAIGEDEDQNRNEDGLEVVRSTETENAFFILLRLSFLVPPFTLVAALYTLAVLLLLLLALPLRLCIPSPFFKSSLSTQTCSLLLPLLRAHQRLVAPQSRPTQSSGWNHYSIDNNNNHHNRRHRAGCYRKARALGGHYDAESPHPYDAIHYQQEKPTTTTTNTTTTTTTTTSTRTPITPHSPSHSSPHSPAPSQSQSSTHRRPSLPPKTSASPCPSTTHSPLILLLILLLSPALIPSLLLAAWIAAVFWIFAMIVGNPDGTERRDDGRVAMLGVRNWWWMWLCWARRRGKKGKRVKVRERDREKRGEFG</sequence>
<proteinExistence type="predicted"/>
<reference evidence="3 4" key="1">
    <citation type="submission" date="2021-01" db="EMBL/GenBank/DDBJ databases">
        <title>Chromosome-level genome assembly of a human fungal pathogen reveals clustering of transcriptionally co-regulated genes.</title>
        <authorList>
            <person name="Voorhies M."/>
            <person name="Cohen S."/>
            <person name="Shea T.P."/>
            <person name="Petrus S."/>
            <person name="Munoz J.F."/>
            <person name="Poplawski S."/>
            <person name="Goldman W.E."/>
            <person name="Michael T."/>
            <person name="Cuomo C.A."/>
            <person name="Sil A."/>
            <person name="Beyhan S."/>
        </authorList>
    </citation>
    <scope>NUCLEOTIDE SEQUENCE [LARGE SCALE GENOMIC DNA]</scope>
    <source>
        <strain evidence="3 4">G184AR</strain>
    </source>
</reference>
<dbReference type="Proteomes" id="UP000670092">
    <property type="component" value="Unassembled WGS sequence"/>
</dbReference>
<feature type="compositionally biased region" description="Low complexity" evidence="1">
    <location>
        <begin position="354"/>
        <end position="396"/>
    </location>
</feature>
<feature type="transmembrane region" description="Helical" evidence="2">
    <location>
        <begin position="420"/>
        <end position="453"/>
    </location>
</feature>
<dbReference type="OrthoDB" id="5420214at2759"/>
<keyword evidence="2" id="KW-0812">Transmembrane</keyword>
<feature type="compositionally biased region" description="Basic and acidic residues" evidence="1">
    <location>
        <begin position="31"/>
        <end position="43"/>
    </location>
</feature>
<keyword evidence="2" id="KW-1133">Transmembrane helix</keyword>
<name>A0A8H7Z4H0_AJECA</name>
<dbReference type="AlphaFoldDB" id="A0A8H7Z4H0"/>
<feature type="transmembrane region" description="Helical" evidence="2">
    <location>
        <begin position="240"/>
        <end position="261"/>
    </location>
</feature>
<accession>A0A8H7Z4H0</accession>
<comment type="caution">
    <text evidence="3">The sequence shown here is derived from an EMBL/GenBank/DDBJ whole genome shotgun (WGS) entry which is preliminary data.</text>
</comment>
<feature type="region of interest" description="Disordered" evidence="1">
    <location>
        <begin position="1"/>
        <end position="98"/>
    </location>
</feature>
<dbReference type="EMBL" id="JAEVHI010000001">
    <property type="protein sequence ID" value="KAG5302471.1"/>
    <property type="molecule type" value="Genomic_DNA"/>
</dbReference>
<feature type="compositionally biased region" description="Low complexity" evidence="1">
    <location>
        <begin position="1"/>
        <end position="29"/>
    </location>
</feature>
<feature type="region of interest" description="Disordered" evidence="1">
    <location>
        <begin position="350"/>
        <end position="413"/>
    </location>
</feature>
<keyword evidence="2" id="KW-0472">Membrane</keyword>
<dbReference type="VEuPathDB" id="FungiDB:I7I52_00133"/>
<feature type="region of interest" description="Disordered" evidence="1">
    <location>
        <begin position="162"/>
        <end position="211"/>
    </location>
</feature>
<protein>
    <submittedName>
        <fullName evidence="3">Uncharacterized protein</fullName>
    </submittedName>
</protein>
<evidence type="ECO:0000256" key="2">
    <source>
        <dbReference type="SAM" id="Phobius"/>
    </source>
</evidence>
<gene>
    <name evidence="3" type="ORF">I7I52_00133</name>
</gene>
<organism evidence="3 4">
    <name type="scientific">Ajellomyces capsulatus</name>
    <name type="common">Darling's disease fungus</name>
    <name type="synonym">Histoplasma capsulatum</name>
    <dbReference type="NCBI Taxonomy" id="5037"/>
    <lineage>
        <taxon>Eukaryota</taxon>
        <taxon>Fungi</taxon>
        <taxon>Dikarya</taxon>
        <taxon>Ascomycota</taxon>
        <taxon>Pezizomycotina</taxon>
        <taxon>Eurotiomycetes</taxon>
        <taxon>Eurotiomycetidae</taxon>
        <taxon>Onygenales</taxon>
        <taxon>Ajellomycetaceae</taxon>
        <taxon>Histoplasma</taxon>
    </lineage>
</organism>
<feature type="compositionally biased region" description="Low complexity" evidence="1">
    <location>
        <begin position="44"/>
        <end position="54"/>
    </location>
</feature>
<feature type="compositionally biased region" description="Acidic residues" evidence="1">
    <location>
        <begin position="193"/>
        <end position="207"/>
    </location>
</feature>